<evidence type="ECO:0000256" key="3">
    <source>
        <dbReference type="ARBA" id="ARBA00022884"/>
    </source>
</evidence>
<dbReference type="InterPro" id="IPR009027">
    <property type="entry name" value="Ribosomal_bL9/RNase_H1_N"/>
</dbReference>
<evidence type="ECO:0000256" key="1">
    <source>
        <dbReference type="ARBA" id="ARBA00010605"/>
    </source>
</evidence>
<accession>A0ABS2NRI3</accession>
<dbReference type="HAMAP" id="MF_00503">
    <property type="entry name" value="Ribosomal_bL9"/>
    <property type="match status" value="1"/>
</dbReference>
<dbReference type="Pfam" id="PF03948">
    <property type="entry name" value="Ribosomal_L9_C"/>
    <property type="match status" value="1"/>
</dbReference>
<organism evidence="9 10">
    <name type="scientific">Alkaliphilus hydrothermalis</name>
    <dbReference type="NCBI Taxonomy" id="1482730"/>
    <lineage>
        <taxon>Bacteria</taxon>
        <taxon>Bacillati</taxon>
        <taxon>Bacillota</taxon>
        <taxon>Clostridia</taxon>
        <taxon>Peptostreptococcales</taxon>
        <taxon>Natronincolaceae</taxon>
        <taxon>Alkaliphilus</taxon>
    </lineage>
</organism>
<evidence type="ECO:0000313" key="9">
    <source>
        <dbReference type="EMBL" id="MBM7615558.1"/>
    </source>
</evidence>
<keyword evidence="10" id="KW-1185">Reference proteome</keyword>
<dbReference type="Gene3D" id="3.10.430.100">
    <property type="entry name" value="Ribosomal protein L9, C-terminal domain"/>
    <property type="match status" value="1"/>
</dbReference>
<evidence type="ECO:0000256" key="5">
    <source>
        <dbReference type="ARBA" id="ARBA00023274"/>
    </source>
</evidence>
<dbReference type="InterPro" id="IPR036935">
    <property type="entry name" value="Ribosomal_bL9_N_sf"/>
</dbReference>
<name>A0ABS2NRI3_9FIRM</name>
<dbReference type="EMBL" id="JAFBEE010000014">
    <property type="protein sequence ID" value="MBM7615558.1"/>
    <property type="molecule type" value="Genomic_DNA"/>
</dbReference>
<dbReference type="Proteomes" id="UP001314796">
    <property type="component" value="Unassembled WGS sequence"/>
</dbReference>
<dbReference type="InterPro" id="IPR020070">
    <property type="entry name" value="Ribosomal_bL9_N"/>
</dbReference>
<keyword evidence="4 7" id="KW-0689">Ribosomal protein</keyword>
<dbReference type="GO" id="GO:0005840">
    <property type="term" value="C:ribosome"/>
    <property type="evidence" value="ECO:0007669"/>
    <property type="project" value="UniProtKB-KW"/>
</dbReference>
<dbReference type="InterPro" id="IPR020594">
    <property type="entry name" value="Ribosomal_bL9_bac/chp"/>
</dbReference>
<evidence type="ECO:0000256" key="6">
    <source>
        <dbReference type="ARBA" id="ARBA00035292"/>
    </source>
</evidence>
<dbReference type="NCBIfam" id="TIGR00158">
    <property type="entry name" value="L9"/>
    <property type="match status" value="1"/>
</dbReference>
<comment type="function">
    <text evidence="7">Binds to the 23S rRNA.</text>
</comment>
<dbReference type="RefSeq" id="WP_204402910.1">
    <property type="nucleotide sequence ID" value="NZ_JAFBEE010000014.1"/>
</dbReference>
<dbReference type="PROSITE" id="PS00651">
    <property type="entry name" value="RIBOSOMAL_L9"/>
    <property type="match status" value="1"/>
</dbReference>
<gene>
    <name evidence="7" type="primary">rplI</name>
    <name evidence="9" type="ORF">JOC73_002128</name>
</gene>
<dbReference type="SUPFAM" id="SSF55653">
    <property type="entry name" value="Ribosomal protein L9 C-domain"/>
    <property type="match status" value="1"/>
</dbReference>
<evidence type="ECO:0000313" key="10">
    <source>
        <dbReference type="Proteomes" id="UP001314796"/>
    </source>
</evidence>
<dbReference type="Gene3D" id="3.40.5.10">
    <property type="entry name" value="Ribosomal protein L9, N-terminal domain"/>
    <property type="match status" value="1"/>
</dbReference>
<dbReference type="SUPFAM" id="SSF55658">
    <property type="entry name" value="L9 N-domain-like"/>
    <property type="match status" value="1"/>
</dbReference>
<evidence type="ECO:0000256" key="4">
    <source>
        <dbReference type="ARBA" id="ARBA00022980"/>
    </source>
</evidence>
<protein>
    <recommendedName>
        <fullName evidence="6 7">Large ribosomal subunit protein bL9</fullName>
    </recommendedName>
</protein>
<comment type="similarity">
    <text evidence="1 7">Belongs to the bacterial ribosomal protein bL9 family.</text>
</comment>
<reference evidence="9 10" key="1">
    <citation type="submission" date="2021-01" db="EMBL/GenBank/DDBJ databases">
        <title>Genomic Encyclopedia of Type Strains, Phase IV (KMG-IV): sequencing the most valuable type-strain genomes for metagenomic binning, comparative biology and taxonomic classification.</title>
        <authorList>
            <person name="Goeker M."/>
        </authorList>
    </citation>
    <scope>NUCLEOTIDE SEQUENCE [LARGE SCALE GENOMIC DNA]</scope>
    <source>
        <strain evidence="9 10">DSM 25890</strain>
    </source>
</reference>
<evidence type="ECO:0000259" key="8">
    <source>
        <dbReference type="PROSITE" id="PS00651"/>
    </source>
</evidence>
<comment type="caution">
    <text evidence="9">The sequence shown here is derived from an EMBL/GenBank/DDBJ whole genome shotgun (WGS) entry which is preliminary data.</text>
</comment>
<dbReference type="Pfam" id="PF01281">
    <property type="entry name" value="Ribosomal_L9_N"/>
    <property type="match status" value="1"/>
</dbReference>
<keyword evidence="2 7" id="KW-0699">rRNA-binding</keyword>
<feature type="domain" description="Ribosomal protein L9" evidence="8">
    <location>
        <begin position="13"/>
        <end position="40"/>
    </location>
</feature>
<keyword evidence="3 7" id="KW-0694">RNA-binding</keyword>
<keyword evidence="5 7" id="KW-0687">Ribonucleoprotein</keyword>
<dbReference type="InterPro" id="IPR000244">
    <property type="entry name" value="Ribosomal_bL9"/>
</dbReference>
<dbReference type="InterPro" id="IPR036791">
    <property type="entry name" value="Ribosomal_bL9_C_sf"/>
</dbReference>
<dbReference type="PANTHER" id="PTHR21368">
    <property type="entry name" value="50S RIBOSOMAL PROTEIN L9"/>
    <property type="match status" value="1"/>
</dbReference>
<evidence type="ECO:0000256" key="7">
    <source>
        <dbReference type="HAMAP-Rule" id="MF_00503"/>
    </source>
</evidence>
<sequence length="148" mass="16349">MKVILMEDVKGMGKKGDVVNASDGYARNYLFPKNLAIEATAGNMKTLGEQKKSQQMKKDKELDEAKALADKIEKVTVEIKAKAGEGGRLFGSVTSKDIVETLQKKHKIKIDKRKLVLPEPIRVLGMSTVEVKVYPTVVGNLKVHVVEE</sequence>
<proteinExistence type="inferred from homology"/>
<evidence type="ECO:0000256" key="2">
    <source>
        <dbReference type="ARBA" id="ARBA00022730"/>
    </source>
</evidence>
<dbReference type="InterPro" id="IPR020069">
    <property type="entry name" value="Ribosomal_bL9_C"/>
</dbReference>